<organism evidence="1 2">
    <name type="scientific">Desulfitobacterium hafniense DP7</name>
    <dbReference type="NCBI Taxonomy" id="537010"/>
    <lineage>
        <taxon>Bacteria</taxon>
        <taxon>Bacillati</taxon>
        <taxon>Bacillota</taxon>
        <taxon>Clostridia</taxon>
        <taxon>Eubacteriales</taxon>
        <taxon>Desulfitobacteriaceae</taxon>
        <taxon>Desulfitobacterium</taxon>
    </lineage>
</organism>
<sequence length="45" mass="5162">MVLVYACKSKALPPAIKHEFDHYDIMKKSGNNSIIFTMIPYKGNF</sequence>
<dbReference type="EMBL" id="AFZX01000043">
    <property type="protein sequence ID" value="EHL07330.1"/>
    <property type="molecule type" value="Genomic_DNA"/>
</dbReference>
<proteinExistence type="predicted"/>
<comment type="caution">
    <text evidence="1">The sequence shown here is derived from an EMBL/GenBank/DDBJ whole genome shotgun (WGS) entry which is preliminary data.</text>
</comment>
<evidence type="ECO:0000313" key="1">
    <source>
        <dbReference type="EMBL" id="EHL07330.1"/>
    </source>
</evidence>
<protein>
    <submittedName>
        <fullName evidence="1">Uncharacterized protein</fullName>
    </submittedName>
</protein>
<dbReference type="HOGENOM" id="CLU_3198919_0_0_9"/>
<dbReference type="AlphaFoldDB" id="G9XLQ4"/>
<evidence type="ECO:0000313" key="2">
    <source>
        <dbReference type="Proteomes" id="UP000004416"/>
    </source>
</evidence>
<name>G9XLQ4_DESHA</name>
<reference evidence="1 2" key="1">
    <citation type="submission" date="2011-08" db="EMBL/GenBank/DDBJ databases">
        <authorList>
            <person name="Weinstock G."/>
            <person name="Sodergren E."/>
            <person name="Clifton S."/>
            <person name="Fulton L."/>
            <person name="Fulton B."/>
            <person name="Courtney L."/>
            <person name="Fronick C."/>
            <person name="Harrison M."/>
            <person name="Strong C."/>
            <person name="Farmer C."/>
            <person name="Delahaunty K."/>
            <person name="Markovic C."/>
            <person name="Hall O."/>
            <person name="Minx P."/>
            <person name="Tomlinson C."/>
            <person name="Mitreva M."/>
            <person name="Hou S."/>
            <person name="Chen J."/>
            <person name="Wollam A."/>
            <person name="Pepin K.H."/>
            <person name="Johnson M."/>
            <person name="Bhonagiri V."/>
            <person name="Zhang X."/>
            <person name="Suruliraj S."/>
            <person name="Warren W."/>
            <person name="Chinwalla A."/>
            <person name="Mardis E.R."/>
            <person name="Wilson R.K."/>
        </authorList>
    </citation>
    <scope>NUCLEOTIDE SEQUENCE [LARGE SCALE GENOMIC DNA]</scope>
    <source>
        <strain evidence="1 2">DP7</strain>
    </source>
</reference>
<dbReference type="Proteomes" id="UP000004416">
    <property type="component" value="Unassembled WGS sequence"/>
</dbReference>
<gene>
    <name evidence="1" type="ORF">HMPREF0322_01890</name>
</gene>
<accession>G9XLQ4</accession>